<evidence type="ECO:0000256" key="1">
    <source>
        <dbReference type="SAM" id="MobiDB-lite"/>
    </source>
</evidence>
<sequence>MLMNYSLGFTVLISLEETGNLQLYDLVDLLPAILIIAAKFALLDRGSATRRFLLTLSKLDIGIRNDTVFSDHRELGPPLCGLGFRLVALRVANILGAAQQRRLSGDGSGSLSRRTAAGAKNRAELHRSETLRSGRCEKKWNVL</sequence>
<protein>
    <submittedName>
        <fullName evidence="2">Uncharacterized protein</fullName>
    </submittedName>
</protein>
<proteinExistence type="predicted"/>
<comment type="caution">
    <text evidence="2">The sequence shown here is derived from an EMBL/GenBank/DDBJ whole genome shotgun (WGS) entry which is preliminary data.</text>
</comment>
<name>A0A7J7DI54_TRIWF</name>
<accession>A0A7J7DI54</accession>
<dbReference type="InParanoid" id="A0A7J7DI54"/>
<organism evidence="2 3">
    <name type="scientific">Tripterygium wilfordii</name>
    <name type="common">Thunder God vine</name>
    <dbReference type="NCBI Taxonomy" id="458696"/>
    <lineage>
        <taxon>Eukaryota</taxon>
        <taxon>Viridiplantae</taxon>
        <taxon>Streptophyta</taxon>
        <taxon>Embryophyta</taxon>
        <taxon>Tracheophyta</taxon>
        <taxon>Spermatophyta</taxon>
        <taxon>Magnoliopsida</taxon>
        <taxon>eudicotyledons</taxon>
        <taxon>Gunneridae</taxon>
        <taxon>Pentapetalae</taxon>
        <taxon>rosids</taxon>
        <taxon>fabids</taxon>
        <taxon>Celastrales</taxon>
        <taxon>Celastraceae</taxon>
        <taxon>Tripterygium</taxon>
    </lineage>
</organism>
<reference evidence="2 3" key="1">
    <citation type="journal article" date="2020" name="Nat. Commun.">
        <title>Genome of Tripterygium wilfordii and identification of cytochrome P450 involved in triptolide biosynthesis.</title>
        <authorList>
            <person name="Tu L."/>
            <person name="Su P."/>
            <person name="Zhang Z."/>
            <person name="Gao L."/>
            <person name="Wang J."/>
            <person name="Hu T."/>
            <person name="Zhou J."/>
            <person name="Zhang Y."/>
            <person name="Zhao Y."/>
            <person name="Liu Y."/>
            <person name="Song Y."/>
            <person name="Tong Y."/>
            <person name="Lu Y."/>
            <person name="Yang J."/>
            <person name="Xu C."/>
            <person name="Jia M."/>
            <person name="Peters R.J."/>
            <person name="Huang L."/>
            <person name="Gao W."/>
        </authorList>
    </citation>
    <scope>NUCLEOTIDE SEQUENCE [LARGE SCALE GENOMIC DNA]</scope>
    <source>
        <strain evidence="3">cv. XIE 37</strain>
        <tissue evidence="2">Leaf</tissue>
    </source>
</reference>
<dbReference type="AlphaFoldDB" id="A0A7J7DI54"/>
<dbReference type="EMBL" id="JAAARO010000006">
    <property type="protein sequence ID" value="KAF5746031.1"/>
    <property type="molecule type" value="Genomic_DNA"/>
</dbReference>
<dbReference type="Proteomes" id="UP000593562">
    <property type="component" value="Unassembled WGS sequence"/>
</dbReference>
<evidence type="ECO:0000313" key="2">
    <source>
        <dbReference type="EMBL" id="KAF5746031.1"/>
    </source>
</evidence>
<evidence type="ECO:0000313" key="3">
    <source>
        <dbReference type="Proteomes" id="UP000593562"/>
    </source>
</evidence>
<feature type="region of interest" description="Disordered" evidence="1">
    <location>
        <begin position="102"/>
        <end position="126"/>
    </location>
</feature>
<gene>
    <name evidence="2" type="ORF">HS088_TW06G00196</name>
</gene>
<keyword evidence="3" id="KW-1185">Reference proteome</keyword>